<dbReference type="Proteomes" id="UP000030108">
    <property type="component" value="Unassembled WGS sequence"/>
</dbReference>
<organism evidence="1 2">
    <name type="scientific">Rhizoctonia solani AG-3 Rhs1AP</name>
    <dbReference type="NCBI Taxonomy" id="1086054"/>
    <lineage>
        <taxon>Eukaryota</taxon>
        <taxon>Fungi</taxon>
        <taxon>Dikarya</taxon>
        <taxon>Basidiomycota</taxon>
        <taxon>Agaricomycotina</taxon>
        <taxon>Agaricomycetes</taxon>
        <taxon>Cantharellales</taxon>
        <taxon>Ceratobasidiaceae</taxon>
        <taxon>Rhizoctonia</taxon>
    </lineage>
</organism>
<sequence length="112" mass="12475">MMMTTRFKPCEHTWDEVFQEALRIWEDLEAYKALHGSTTINTTTTKTTVTSSAAPSSKSTTTTEKVRFNAGDAVYCLKDGKAQKGVIQSMGQVGKWTTPLVKWNNVDKPENA</sequence>
<comment type="caution">
    <text evidence="1">The sequence shown here is derived from an EMBL/GenBank/DDBJ whole genome shotgun (WGS) entry which is preliminary data.</text>
</comment>
<protein>
    <submittedName>
        <fullName evidence="1">Uncharacterized protein</fullName>
    </submittedName>
</protein>
<gene>
    <name evidence="1" type="ORF">RSOL_138220</name>
</gene>
<proteinExistence type="predicted"/>
<name>X8J3F4_9AGAM</name>
<evidence type="ECO:0000313" key="1">
    <source>
        <dbReference type="EMBL" id="EUC55811.1"/>
    </source>
</evidence>
<dbReference type="AlphaFoldDB" id="X8J3F4"/>
<reference evidence="2" key="1">
    <citation type="journal article" date="2014" name="Genome Announc.">
        <title>Draft genome sequence of the plant-pathogenic soil fungus Rhizoctonia solani anastomosis group 3 strain Rhs1AP.</title>
        <authorList>
            <person name="Cubeta M.A."/>
            <person name="Thomas E."/>
            <person name="Dean R.A."/>
            <person name="Jabaji S."/>
            <person name="Neate S.M."/>
            <person name="Tavantzis S."/>
            <person name="Toda T."/>
            <person name="Vilgalys R."/>
            <person name="Bharathan N."/>
            <person name="Fedorova-Abrams N."/>
            <person name="Pakala S.B."/>
            <person name="Pakala S.M."/>
            <person name="Zafar N."/>
            <person name="Joardar V."/>
            <person name="Losada L."/>
            <person name="Nierman W.C."/>
        </authorList>
    </citation>
    <scope>NUCLEOTIDE SEQUENCE [LARGE SCALE GENOMIC DNA]</scope>
    <source>
        <strain evidence="2">AG-3</strain>
    </source>
</reference>
<dbReference type="EMBL" id="JATN01000322">
    <property type="protein sequence ID" value="EUC55811.1"/>
    <property type="molecule type" value="Genomic_DNA"/>
</dbReference>
<evidence type="ECO:0000313" key="2">
    <source>
        <dbReference type="Proteomes" id="UP000030108"/>
    </source>
</evidence>
<feature type="non-terminal residue" evidence="1">
    <location>
        <position position="112"/>
    </location>
</feature>
<accession>X8J3F4</accession>